<evidence type="ECO:0000256" key="1">
    <source>
        <dbReference type="SAM" id="SignalP"/>
    </source>
</evidence>
<dbReference type="VEuPathDB" id="MicrosporidiaDB:A0H76_3060"/>
<accession>A0A1X0QA93</accession>
<dbReference type="Proteomes" id="UP000192501">
    <property type="component" value="Unassembled WGS sequence"/>
</dbReference>
<evidence type="ECO:0000313" key="3">
    <source>
        <dbReference type="Proteomes" id="UP000192501"/>
    </source>
</evidence>
<organism evidence="2 3">
    <name type="scientific">Hepatospora eriocheir</name>
    <dbReference type="NCBI Taxonomy" id="1081669"/>
    <lineage>
        <taxon>Eukaryota</taxon>
        <taxon>Fungi</taxon>
        <taxon>Fungi incertae sedis</taxon>
        <taxon>Microsporidia</taxon>
        <taxon>Hepatosporidae</taxon>
        <taxon>Hepatospora</taxon>
    </lineage>
</organism>
<name>A0A1X0QA93_9MICR</name>
<evidence type="ECO:0000313" key="2">
    <source>
        <dbReference type="EMBL" id="ORD96682.1"/>
    </source>
</evidence>
<protein>
    <submittedName>
        <fullName evidence="2">Uncharacterized protein</fullName>
    </submittedName>
</protein>
<gene>
    <name evidence="2" type="ORF">A0H76_3060</name>
</gene>
<sequence length="43" mass="4977">MPSINLWLLFCLLLLNSFDKKSSSSMMLLYKSNSFISNIDFLT</sequence>
<proteinExistence type="predicted"/>
<feature type="signal peptide" evidence="1">
    <location>
        <begin position="1"/>
        <end position="23"/>
    </location>
</feature>
<dbReference type="AlphaFoldDB" id="A0A1X0QA93"/>
<dbReference type="EMBL" id="LTAI01001107">
    <property type="protein sequence ID" value="ORD96682.1"/>
    <property type="molecule type" value="Genomic_DNA"/>
</dbReference>
<feature type="chain" id="PRO_5013185212" evidence="1">
    <location>
        <begin position="24"/>
        <end position="43"/>
    </location>
</feature>
<comment type="caution">
    <text evidence="2">The sequence shown here is derived from an EMBL/GenBank/DDBJ whole genome shotgun (WGS) entry which is preliminary data.</text>
</comment>
<reference evidence="2 3" key="1">
    <citation type="journal article" date="2017" name="Environ. Microbiol.">
        <title>Decay of the glycolytic pathway and adaptation to intranuclear parasitism within Enterocytozoonidae microsporidia.</title>
        <authorList>
            <person name="Wiredu Boakye D."/>
            <person name="Jaroenlak P."/>
            <person name="Prachumwat A."/>
            <person name="Williams T.A."/>
            <person name="Bateman K.S."/>
            <person name="Itsathitphaisarn O."/>
            <person name="Sritunyalucksana K."/>
            <person name="Paszkiewicz K.H."/>
            <person name="Moore K.A."/>
            <person name="Stentiford G.D."/>
            <person name="Williams B.A."/>
        </authorList>
    </citation>
    <scope>NUCLEOTIDE SEQUENCE [LARGE SCALE GENOMIC DNA]</scope>
    <source>
        <strain evidence="3">canceri</strain>
    </source>
</reference>
<keyword evidence="1" id="KW-0732">Signal</keyword>